<evidence type="ECO:0000313" key="9">
    <source>
        <dbReference type="EMBL" id="CAD9263242.1"/>
    </source>
</evidence>
<feature type="transmembrane region" description="Helical" evidence="6">
    <location>
        <begin position="453"/>
        <end position="471"/>
    </location>
</feature>
<feature type="transmembrane region" description="Helical" evidence="6">
    <location>
        <begin position="483"/>
        <end position="506"/>
    </location>
</feature>
<evidence type="ECO:0000256" key="1">
    <source>
        <dbReference type="ARBA" id="ARBA00004141"/>
    </source>
</evidence>
<feature type="transmembrane region" description="Helical" evidence="6">
    <location>
        <begin position="255"/>
        <end position="275"/>
    </location>
</feature>
<evidence type="ECO:0000256" key="7">
    <source>
        <dbReference type="SAM" id="SignalP"/>
    </source>
</evidence>
<evidence type="ECO:0000256" key="2">
    <source>
        <dbReference type="ARBA" id="ARBA00022692"/>
    </source>
</evidence>
<feature type="transmembrane region" description="Helical" evidence="6">
    <location>
        <begin position="295"/>
        <end position="314"/>
    </location>
</feature>
<feature type="chain" id="PRO_5036192147" evidence="7">
    <location>
        <begin position="24"/>
        <end position="523"/>
    </location>
</feature>
<keyword evidence="3 6" id="KW-1133">Transmembrane helix</keyword>
<sequence length="523" mass="56943">MAMMRRLTFVLLAWVLLMGLARAEDDHDDEEHHGEFEYLAIYHVEHHDHHEEEDDHHDDRRRMLSMVRRLEGDDHEDEIATSLALFQNDHGSFSDDYMLFGCIEVADASDDTLHEAEEWADEWYHEYEEGEVTAPVVENFGELDCSSETSAYNLSLNSAEGYGFHALVHFAEEGHYAIFTGHLPEEFTTEDEFPMLSYTDGDALEPEIVLGEDDDDDDTDWGLPILASFVSGLPSLVGILFLIPFFKQMADHTEFMASMNSFASGVLLAAAVFLILPEGYLLAGSGEEEADAAGLWGSMICLAFFVSFALKFGFAAMGGDMVHVPDDEKKGYAKATSDVESKESTTDGQPRGVCDSSKWTPTGFFLTVGDFLHNFSDGILIAAAFDGCGTTFGWEITAITVAHELPQEISDFGAMVTSGGCTYLQGILANFGGSLSSILGAVIYLASDPDNQATGMALAFGGGMYLFVAAAELPEIMTRGVDSFAGAFLRLALFALGTIAIGLILLDHEHCEPDDGSGGGHAH</sequence>
<dbReference type="GO" id="GO:0006882">
    <property type="term" value="P:intracellular zinc ion homeostasis"/>
    <property type="evidence" value="ECO:0007669"/>
    <property type="project" value="TreeGrafter"/>
</dbReference>
<dbReference type="EMBL" id="HBGJ01034106">
    <property type="protein sequence ID" value="CAD9263241.1"/>
    <property type="molecule type" value="Transcribed_RNA"/>
</dbReference>
<protein>
    <submittedName>
        <fullName evidence="9">Uncharacterized protein</fullName>
    </submittedName>
</protein>
<gene>
    <name evidence="8" type="ORF">PPAR1163_LOCUS21624</name>
    <name evidence="9" type="ORF">PPAR1163_LOCUS21625</name>
</gene>
<evidence type="ECO:0000256" key="3">
    <source>
        <dbReference type="ARBA" id="ARBA00022989"/>
    </source>
</evidence>
<reference evidence="9" key="1">
    <citation type="submission" date="2021-01" db="EMBL/GenBank/DDBJ databases">
        <authorList>
            <person name="Corre E."/>
            <person name="Pelletier E."/>
            <person name="Niang G."/>
            <person name="Scheremetjew M."/>
            <person name="Finn R."/>
            <person name="Kale V."/>
            <person name="Holt S."/>
            <person name="Cochrane G."/>
            <person name="Meng A."/>
            <person name="Brown T."/>
            <person name="Cohen L."/>
        </authorList>
    </citation>
    <scope>NUCLEOTIDE SEQUENCE</scope>
    <source>
        <strain evidence="9">CCMP2877</strain>
    </source>
</reference>
<name>A0A6U4J8R7_9STRA</name>
<dbReference type="Pfam" id="PF02535">
    <property type="entry name" value="Zip"/>
    <property type="match status" value="1"/>
</dbReference>
<feature type="compositionally biased region" description="Basic and acidic residues" evidence="5">
    <location>
        <begin position="333"/>
        <end position="345"/>
    </location>
</feature>
<dbReference type="AlphaFoldDB" id="A0A6U4J8R7"/>
<evidence type="ECO:0000256" key="4">
    <source>
        <dbReference type="ARBA" id="ARBA00023136"/>
    </source>
</evidence>
<evidence type="ECO:0000256" key="5">
    <source>
        <dbReference type="SAM" id="MobiDB-lite"/>
    </source>
</evidence>
<dbReference type="PANTHER" id="PTHR16950:SF16">
    <property type="entry name" value="ZINC TRANSPORTER ZIP13"/>
    <property type="match status" value="1"/>
</dbReference>
<keyword evidence="7" id="KW-0732">Signal</keyword>
<accession>A0A6U4J8R7</accession>
<feature type="signal peptide" evidence="7">
    <location>
        <begin position="1"/>
        <end position="23"/>
    </location>
</feature>
<feature type="transmembrane region" description="Helical" evidence="6">
    <location>
        <begin position="221"/>
        <end position="243"/>
    </location>
</feature>
<keyword evidence="2 6" id="KW-0812">Transmembrane</keyword>
<feature type="region of interest" description="Disordered" evidence="5">
    <location>
        <begin position="333"/>
        <end position="354"/>
    </location>
</feature>
<dbReference type="GO" id="GO:0016020">
    <property type="term" value="C:membrane"/>
    <property type="evidence" value="ECO:0007669"/>
    <property type="project" value="UniProtKB-SubCell"/>
</dbReference>
<dbReference type="EMBL" id="HBGJ01034107">
    <property type="protein sequence ID" value="CAD9263242.1"/>
    <property type="molecule type" value="Transcribed_RNA"/>
</dbReference>
<keyword evidence="4 6" id="KW-0472">Membrane</keyword>
<proteinExistence type="predicted"/>
<dbReference type="PANTHER" id="PTHR16950">
    <property type="entry name" value="ZINC TRANSPORTER SLC39A7 HISTIDINE-RICH MEMBRANE PROTEIN KE4"/>
    <property type="match status" value="1"/>
</dbReference>
<dbReference type="GO" id="GO:0005385">
    <property type="term" value="F:zinc ion transmembrane transporter activity"/>
    <property type="evidence" value="ECO:0007669"/>
    <property type="project" value="TreeGrafter"/>
</dbReference>
<evidence type="ECO:0000313" key="8">
    <source>
        <dbReference type="EMBL" id="CAD9263241.1"/>
    </source>
</evidence>
<comment type="subcellular location">
    <subcellularLocation>
        <location evidence="1">Membrane</location>
        <topology evidence="1">Multi-pass membrane protein</topology>
    </subcellularLocation>
</comment>
<evidence type="ECO:0000256" key="6">
    <source>
        <dbReference type="SAM" id="Phobius"/>
    </source>
</evidence>
<organism evidence="9">
    <name type="scientific">Phaeomonas parva</name>
    <dbReference type="NCBI Taxonomy" id="124430"/>
    <lineage>
        <taxon>Eukaryota</taxon>
        <taxon>Sar</taxon>
        <taxon>Stramenopiles</taxon>
        <taxon>Ochrophyta</taxon>
        <taxon>Pinguiophyceae</taxon>
        <taxon>Pinguiochrysidales</taxon>
        <taxon>Pinguiochrysidaceae</taxon>
        <taxon>Phaeomonas</taxon>
    </lineage>
</organism>
<dbReference type="InterPro" id="IPR003689">
    <property type="entry name" value="ZIP"/>
</dbReference>
<feature type="transmembrane region" description="Helical" evidence="6">
    <location>
        <begin position="427"/>
        <end position="447"/>
    </location>
</feature>